<name>A0A8H7QE34_9FUNG</name>
<evidence type="ECO:0008006" key="3">
    <source>
        <dbReference type="Google" id="ProtNLM"/>
    </source>
</evidence>
<organism evidence="1 2">
    <name type="scientific">Mucor plumbeus</name>
    <dbReference type="NCBI Taxonomy" id="97098"/>
    <lineage>
        <taxon>Eukaryota</taxon>
        <taxon>Fungi</taxon>
        <taxon>Fungi incertae sedis</taxon>
        <taxon>Mucoromycota</taxon>
        <taxon>Mucoromycotina</taxon>
        <taxon>Mucoromycetes</taxon>
        <taxon>Mucorales</taxon>
        <taxon>Mucorineae</taxon>
        <taxon>Mucoraceae</taxon>
        <taxon>Mucor</taxon>
    </lineage>
</organism>
<reference evidence="1" key="1">
    <citation type="submission" date="2020-12" db="EMBL/GenBank/DDBJ databases">
        <title>Metabolic potential, ecology and presence of endohyphal bacteria is reflected in genomic diversity of Mucoromycotina.</title>
        <authorList>
            <person name="Muszewska A."/>
            <person name="Okrasinska A."/>
            <person name="Steczkiewicz K."/>
            <person name="Drgas O."/>
            <person name="Orlowska M."/>
            <person name="Perlinska-Lenart U."/>
            <person name="Aleksandrzak-Piekarczyk T."/>
            <person name="Szatraj K."/>
            <person name="Zielenkiewicz U."/>
            <person name="Pilsyk S."/>
            <person name="Malc E."/>
            <person name="Mieczkowski P."/>
            <person name="Kruszewska J.S."/>
            <person name="Biernat P."/>
            <person name="Pawlowska J."/>
        </authorList>
    </citation>
    <scope>NUCLEOTIDE SEQUENCE</scope>
    <source>
        <strain evidence="1">CBS 226.32</strain>
    </source>
</reference>
<dbReference type="EMBL" id="JAEPRC010000995">
    <property type="protein sequence ID" value="KAG2190324.1"/>
    <property type="molecule type" value="Genomic_DNA"/>
</dbReference>
<keyword evidence="2" id="KW-1185">Reference proteome</keyword>
<dbReference type="Proteomes" id="UP000650833">
    <property type="component" value="Unassembled WGS sequence"/>
</dbReference>
<evidence type="ECO:0000313" key="1">
    <source>
        <dbReference type="EMBL" id="KAG2190324.1"/>
    </source>
</evidence>
<dbReference type="OrthoDB" id="2280111at2759"/>
<sequence>MYQLNQITQLPVEITKEIFTHLLLQHAHSQSSSTMQCRFISAKYGELYPNHAKLRYFRYGEDGVCVCWQLDLLSVAMVCKSWYLIGLEIMQSAAAATESQTMSSWLPLVNHPSYSRNYPFRTRLVKLLKESKLANLAFHQQVRHLVIDFASFDTIRREKSRNTNTMIKKRVHHANALSEMMELIKLCTQTERLDIICDAGFTNLLATSSSHDSIVSSSGSNSIENNSILNSCKVLQQTLIQQKQNDRIKRLDFIGFNPIQRCPCCAGKEWDQYLFPLMACLSSVETLVLQNVLPSVDLFQTLNSPHLTKIIFYKSMVTVPLFKKMEASTSATKFITTINLIPQKLWKQIKHVEIYEDIEDVTTWRSKRYLTELVKNVHDLESFVIQFDTKEANLKCLSLMHSTTQVSSVGSDKVTNCNSPLYDLRLKCKNTLRRMTLINVPDVY</sequence>
<gene>
    <name evidence="1" type="ORF">INT46_003902</name>
</gene>
<accession>A0A8H7QE34</accession>
<dbReference type="AlphaFoldDB" id="A0A8H7QE34"/>
<comment type="caution">
    <text evidence="1">The sequence shown here is derived from an EMBL/GenBank/DDBJ whole genome shotgun (WGS) entry which is preliminary data.</text>
</comment>
<proteinExistence type="predicted"/>
<protein>
    <recommendedName>
        <fullName evidence="3">F-box domain-containing protein</fullName>
    </recommendedName>
</protein>
<evidence type="ECO:0000313" key="2">
    <source>
        <dbReference type="Proteomes" id="UP000650833"/>
    </source>
</evidence>